<dbReference type="STRING" id="35814.BBB42_01835"/>
<comment type="caution">
    <text evidence="1">The sequence shown here is derived from an EMBL/GenBank/DDBJ whole genome shotgun (WGS) entry which is preliminary data.</text>
</comment>
<dbReference type="PATRIC" id="fig|1331206.3.peg.1078"/>
<evidence type="ECO:0000313" key="2">
    <source>
        <dbReference type="Proteomes" id="UP000026682"/>
    </source>
</evidence>
<gene>
    <name evidence="1" type="ORF">L497_3440</name>
</gene>
<accession>A0A158M6M8</accession>
<dbReference type="RefSeq" id="WP_017685774.1">
    <property type="nucleotide sequence ID" value="NZ_JFZZ01000044.1"/>
</dbReference>
<dbReference type="EMBL" id="JFZZ01000044">
    <property type="protein sequence ID" value="KAK96160.1"/>
    <property type="molecule type" value="Genomic_DNA"/>
</dbReference>
<keyword evidence="1" id="KW-0449">Lipoprotein</keyword>
<name>A0A158M6M8_9BORD</name>
<organism evidence="1 2">
    <name type="scientific">Bordetella holmesii CDC-H585-BH</name>
    <dbReference type="NCBI Taxonomy" id="1331206"/>
    <lineage>
        <taxon>Bacteria</taxon>
        <taxon>Pseudomonadati</taxon>
        <taxon>Pseudomonadota</taxon>
        <taxon>Betaproteobacteria</taxon>
        <taxon>Burkholderiales</taxon>
        <taxon>Alcaligenaceae</taxon>
        <taxon>Bordetella</taxon>
    </lineage>
</organism>
<sequence>MLKKLFLMAAFSLLAACSPRYDWRELDVAEGRVRAAFPAKVQTDSRDLVLAGHALRFSLASAQVDGAVFAVGYARLPAALRGRPAAGELGEALRRSLYTNLGVPPPAGGQPDGTLFEIHATDPAREAWLVGKIWVTADMLLEVVATGSRRSLSPEHAQEFLRSAVLLP</sequence>
<dbReference type="AlphaFoldDB" id="A0A158M6M8"/>
<reference evidence="1 2" key="1">
    <citation type="submission" date="2014-03" db="EMBL/GenBank/DDBJ databases">
        <title>Genome sequence of Bordetella holmseii.</title>
        <authorList>
            <person name="Harvill E."/>
            <person name="Goodfield L.L."/>
            <person name="Ivanov Y."/>
            <person name="Meyer J.A."/>
            <person name="Newth C."/>
            <person name="Cassiday P."/>
            <person name="Tondella M.L."/>
            <person name="Liao P."/>
            <person name="Zimmerman J."/>
            <person name="Meert K."/>
            <person name="Wessel D."/>
            <person name="Berger J."/>
            <person name="Dean J.M."/>
            <person name="Holubkov R."/>
            <person name="Burr J."/>
            <person name="Liu T."/>
            <person name="Brinkac L.M."/>
            <person name="Sanka R."/>
            <person name="Kim M."/>
            <person name="Losada L."/>
        </authorList>
    </citation>
    <scope>NUCLEOTIDE SEQUENCE [LARGE SCALE GENOMIC DNA]</scope>
    <source>
        <strain evidence="1 2">CDC-H585-BH</strain>
    </source>
</reference>
<proteinExistence type="predicted"/>
<protein>
    <submittedName>
        <fullName evidence="1">Putative lipoprotein</fullName>
    </submittedName>
</protein>
<dbReference type="Proteomes" id="UP000026682">
    <property type="component" value="Unassembled WGS sequence"/>
</dbReference>
<dbReference type="PROSITE" id="PS51257">
    <property type="entry name" value="PROKAR_LIPOPROTEIN"/>
    <property type="match status" value="1"/>
</dbReference>
<evidence type="ECO:0000313" key="1">
    <source>
        <dbReference type="EMBL" id="KAK96160.1"/>
    </source>
</evidence>